<keyword evidence="4" id="KW-1185">Reference proteome</keyword>
<dbReference type="PANTHER" id="PTHR43709:SF2">
    <property type="entry name" value="DUF453 DOMAIN PROTEIN (AFU_ORTHOLOGUE AFUA_6G00360)"/>
    <property type="match status" value="1"/>
</dbReference>
<name>A0ABW4YB29_9GAMM</name>
<reference evidence="4" key="1">
    <citation type="journal article" date="2019" name="Int. J. Syst. Evol. Microbiol.">
        <title>The Global Catalogue of Microorganisms (GCM) 10K type strain sequencing project: providing services to taxonomists for standard genome sequencing and annotation.</title>
        <authorList>
            <consortium name="The Broad Institute Genomics Platform"/>
            <consortium name="The Broad Institute Genome Sequencing Center for Infectious Disease"/>
            <person name="Wu L."/>
            <person name="Ma J."/>
        </authorList>
    </citation>
    <scope>NUCLEOTIDE SEQUENCE [LARGE SCALE GENOMIC DNA]</scope>
    <source>
        <strain evidence="4">KACC 12597</strain>
    </source>
</reference>
<accession>A0ABW4YB29</accession>
<comment type="similarity">
    <text evidence="1">Belongs to the PrpF family.</text>
</comment>
<dbReference type="NCBIfam" id="TIGR02334">
    <property type="entry name" value="prpF"/>
    <property type="match status" value="1"/>
</dbReference>
<keyword evidence="2 3" id="KW-0413">Isomerase</keyword>
<gene>
    <name evidence="3" type="primary">prpF</name>
    <name evidence="3" type="ORF">ACFSJC_14330</name>
</gene>
<evidence type="ECO:0000313" key="3">
    <source>
        <dbReference type="EMBL" id="MFD2113024.1"/>
    </source>
</evidence>
<evidence type="ECO:0000256" key="2">
    <source>
        <dbReference type="ARBA" id="ARBA00023235"/>
    </source>
</evidence>
<dbReference type="Proteomes" id="UP001597337">
    <property type="component" value="Unassembled WGS sequence"/>
</dbReference>
<evidence type="ECO:0000256" key="1">
    <source>
        <dbReference type="ARBA" id="ARBA00007673"/>
    </source>
</evidence>
<dbReference type="PANTHER" id="PTHR43709">
    <property type="entry name" value="ACONITATE ISOMERASE-RELATED"/>
    <property type="match status" value="1"/>
</dbReference>
<protein>
    <submittedName>
        <fullName evidence="3">2-methylaconitate cis-trans isomerase PrpF</fullName>
    </submittedName>
</protein>
<proteinExistence type="inferred from homology"/>
<dbReference type="SUPFAM" id="SSF54506">
    <property type="entry name" value="Diaminopimelate epimerase-like"/>
    <property type="match status" value="2"/>
</dbReference>
<dbReference type="RefSeq" id="WP_386027680.1">
    <property type="nucleotide sequence ID" value="NZ_JBHUHX010000040.1"/>
</dbReference>
<comment type="caution">
    <text evidence="3">The sequence shown here is derived from an EMBL/GenBank/DDBJ whole genome shotgun (WGS) entry which is preliminary data.</text>
</comment>
<sequence>MEDHGHHPLTADRTRPSRRIPAVWMRGGTSKGLFFRSDVLPSDPAERDALILRALGSPDPYGTQIDGLGGATSSTSKAVIVGPSSRPDCDLDYRFGHVSIQSPLIDYSGNCGNLTAAVGPFAIAEGLVAPVEGVTEVRIWQANIGKRILARVPVRDGLPLETGDYHLDGIPWSGAAIELSFLDPGGSNEAPLLPTGHEVDSLEIPEFGRIEATLINAGNPTVLVRAADLGLTGCELPAQIGADRALLERCERIRAHAAVTMGLGDTPDEVSRSRPATPKLAFVAPAADSLDTRGEPIAAERIDLLARILSMGRPHHAFTGTGAVALAVAAAMPGTLVNATTPWAGQSGVHHCRLGHPSGTLEVGAEVIADANGWQVPRAILRRTARRLMEGVVLVPE</sequence>
<dbReference type="EMBL" id="JBHUHX010000040">
    <property type="protein sequence ID" value="MFD2113024.1"/>
    <property type="molecule type" value="Genomic_DNA"/>
</dbReference>
<organism evidence="3 4">
    <name type="scientific">Thiorhodococcus fuscus</name>
    <dbReference type="NCBI Taxonomy" id="527200"/>
    <lineage>
        <taxon>Bacteria</taxon>
        <taxon>Pseudomonadati</taxon>
        <taxon>Pseudomonadota</taxon>
        <taxon>Gammaproteobacteria</taxon>
        <taxon>Chromatiales</taxon>
        <taxon>Chromatiaceae</taxon>
        <taxon>Thiorhodococcus</taxon>
    </lineage>
</organism>
<dbReference type="InterPro" id="IPR007400">
    <property type="entry name" value="PrpF-like"/>
</dbReference>
<dbReference type="Pfam" id="PF04303">
    <property type="entry name" value="PrpF"/>
    <property type="match status" value="1"/>
</dbReference>
<dbReference type="GO" id="GO:0016853">
    <property type="term" value="F:isomerase activity"/>
    <property type="evidence" value="ECO:0007669"/>
    <property type="project" value="UniProtKB-KW"/>
</dbReference>
<dbReference type="InterPro" id="IPR012709">
    <property type="entry name" value="PrpF"/>
</dbReference>
<evidence type="ECO:0000313" key="4">
    <source>
        <dbReference type="Proteomes" id="UP001597337"/>
    </source>
</evidence>
<dbReference type="Gene3D" id="3.10.310.10">
    <property type="entry name" value="Diaminopimelate Epimerase, Chain A, domain 1"/>
    <property type="match status" value="2"/>
</dbReference>